<organism evidence="1">
    <name type="scientific">Anguilla anguilla</name>
    <name type="common">European freshwater eel</name>
    <name type="synonym">Muraena anguilla</name>
    <dbReference type="NCBI Taxonomy" id="7936"/>
    <lineage>
        <taxon>Eukaryota</taxon>
        <taxon>Metazoa</taxon>
        <taxon>Chordata</taxon>
        <taxon>Craniata</taxon>
        <taxon>Vertebrata</taxon>
        <taxon>Euteleostomi</taxon>
        <taxon>Actinopterygii</taxon>
        <taxon>Neopterygii</taxon>
        <taxon>Teleostei</taxon>
        <taxon>Anguilliformes</taxon>
        <taxon>Anguillidae</taxon>
        <taxon>Anguilla</taxon>
    </lineage>
</organism>
<evidence type="ECO:0000313" key="1">
    <source>
        <dbReference type="EMBL" id="JAH99991.1"/>
    </source>
</evidence>
<dbReference type="EMBL" id="GBXM01008586">
    <property type="protein sequence ID" value="JAH99991.1"/>
    <property type="molecule type" value="Transcribed_RNA"/>
</dbReference>
<reference evidence="1" key="1">
    <citation type="submission" date="2014-11" db="EMBL/GenBank/DDBJ databases">
        <authorList>
            <person name="Amaro Gonzalez C."/>
        </authorList>
    </citation>
    <scope>NUCLEOTIDE SEQUENCE</scope>
</reference>
<sequence>MLSSGGIKTITSWCENSAEANTARCLRPSTSQTMRK</sequence>
<protein>
    <submittedName>
        <fullName evidence="1">Uncharacterized protein</fullName>
    </submittedName>
</protein>
<proteinExistence type="predicted"/>
<name>A0A0E9XC19_ANGAN</name>
<dbReference type="AlphaFoldDB" id="A0A0E9XC19"/>
<accession>A0A0E9XC19</accession>
<reference evidence="1" key="2">
    <citation type="journal article" date="2015" name="Fish Shellfish Immunol.">
        <title>Early steps in the European eel (Anguilla anguilla)-Vibrio vulnificus interaction in the gills: Role of the RtxA13 toxin.</title>
        <authorList>
            <person name="Callol A."/>
            <person name="Pajuelo D."/>
            <person name="Ebbesson L."/>
            <person name="Teles M."/>
            <person name="MacKenzie S."/>
            <person name="Amaro C."/>
        </authorList>
    </citation>
    <scope>NUCLEOTIDE SEQUENCE</scope>
</reference>